<sequence length="454" mass="48744">MSSIKQAFILSSLQALALAAPAGNQARQAAPPAVFEANNNIGPGGTTFKDSDHFRVYGAPDADAEKALNMLEAAYSCFVGTLGWRNSGLSINDASGSGSYTKVNTYSVASLSGGAAGVMSGDAQAGVSWLQVVDRYLTDPGVTVHEYGHGLTYSQINWVDQGLTGAWWEPLAEWVADMYMTSPVCEEARTQHGESASPTRIRLAKIISDSHQVLVDGSVDSGNYYESWPFMSYLTYNPDNYTGLGQDVVREAMAQYPVDSNETPLHTFARLADGTAIQKIVGRYWARMAFVDIGHPSAQSVFLEQRATLNYDNLDASGKVKSDRAPRYMGANIIPLTISAAGKVSAKVTSTGSYTATLSIRDTESGATRYVEFLDGAAEADVTASEEAAVVVANTPELVQYDPFNLTAEVNTGMDYSLEVTGATVASSSRRARSRSAAKTLKNELMRRQRVCFA</sequence>
<proteinExistence type="predicted"/>
<dbReference type="InterPro" id="IPR045690">
    <property type="entry name" value="DUF6055"/>
</dbReference>
<feature type="signal peptide" evidence="1">
    <location>
        <begin position="1"/>
        <end position="19"/>
    </location>
</feature>
<accession>A0A2T2NYE3</accession>
<evidence type="ECO:0000313" key="3">
    <source>
        <dbReference type="Proteomes" id="UP000240883"/>
    </source>
</evidence>
<dbReference type="SUPFAM" id="SSF55486">
    <property type="entry name" value="Metalloproteases ('zincins'), catalytic domain"/>
    <property type="match status" value="1"/>
</dbReference>
<evidence type="ECO:0008006" key="4">
    <source>
        <dbReference type="Google" id="ProtNLM"/>
    </source>
</evidence>
<dbReference type="EMBL" id="KZ678132">
    <property type="protein sequence ID" value="PSN70440.1"/>
    <property type="molecule type" value="Genomic_DNA"/>
</dbReference>
<evidence type="ECO:0000313" key="2">
    <source>
        <dbReference type="EMBL" id="PSN70440.1"/>
    </source>
</evidence>
<evidence type="ECO:0000256" key="1">
    <source>
        <dbReference type="SAM" id="SignalP"/>
    </source>
</evidence>
<feature type="chain" id="PRO_5015722030" description="Dockerin type 1" evidence="1">
    <location>
        <begin position="20"/>
        <end position="454"/>
    </location>
</feature>
<dbReference type="AlphaFoldDB" id="A0A2T2NYE3"/>
<dbReference type="OrthoDB" id="5319191at2759"/>
<keyword evidence="1" id="KW-0732">Signal</keyword>
<organism evidence="2 3">
    <name type="scientific">Corynespora cassiicola Philippines</name>
    <dbReference type="NCBI Taxonomy" id="1448308"/>
    <lineage>
        <taxon>Eukaryota</taxon>
        <taxon>Fungi</taxon>
        <taxon>Dikarya</taxon>
        <taxon>Ascomycota</taxon>
        <taxon>Pezizomycotina</taxon>
        <taxon>Dothideomycetes</taxon>
        <taxon>Pleosporomycetidae</taxon>
        <taxon>Pleosporales</taxon>
        <taxon>Corynesporascaceae</taxon>
        <taxon>Corynespora</taxon>
    </lineage>
</organism>
<dbReference type="Pfam" id="PF19527">
    <property type="entry name" value="DUF6055"/>
    <property type="match status" value="1"/>
</dbReference>
<gene>
    <name evidence="2" type="ORF">BS50DRAFT_312764</name>
</gene>
<protein>
    <recommendedName>
        <fullName evidence="4">Dockerin type 1</fullName>
    </recommendedName>
</protein>
<name>A0A2T2NYE3_CORCC</name>
<reference evidence="2 3" key="1">
    <citation type="journal article" date="2018" name="Front. Microbiol.">
        <title>Genome-Wide Analysis of Corynespora cassiicola Leaf Fall Disease Putative Effectors.</title>
        <authorList>
            <person name="Lopez D."/>
            <person name="Ribeiro S."/>
            <person name="Label P."/>
            <person name="Fumanal B."/>
            <person name="Venisse J.S."/>
            <person name="Kohler A."/>
            <person name="de Oliveira R.R."/>
            <person name="Labutti K."/>
            <person name="Lipzen A."/>
            <person name="Lail K."/>
            <person name="Bauer D."/>
            <person name="Ohm R.A."/>
            <person name="Barry K.W."/>
            <person name="Spatafora J."/>
            <person name="Grigoriev I.V."/>
            <person name="Martin F.M."/>
            <person name="Pujade-Renaud V."/>
        </authorList>
    </citation>
    <scope>NUCLEOTIDE SEQUENCE [LARGE SCALE GENOMIC DNA]</scope>
    <source>
        <strain evidence="2 3">Philippines</strain>
    </source>
</reference>
<dbReference type="Proteomes" id="UP000240883">
    <property type="component" value="Unassembled WGS sequence"/>
</dbReference>
<keyword evidence="3" id="KW-1185">Reference proteome</keyword>